<dbReference type="Gene3D" id="1.10.418.10">
    <property type="entry name" value="Calponin-like domain"/>
    <property type="match status" value="1"/>
</dbReference>
<dbReference type="InterPro" id="IPR036872">
    <property type="entry name" value="CH_dom_sf"/>
</dbReference>
<dbReference type="EMBL" id="CAAALY010271032">
    <property type="protein sequence ID" value="VEL41784.1"/>
    <property type="molecule type" value="Genomic_DNA"/>
</dbReference>
<dbReference type="Proteomes" id="UP000784294">
    <property type="component" value="Unassembled WGS sequence"/>
</dbReference>
<name>A0A3S5AP67_9PLAT</name>
<evidence type="ECO:0000313" key="4">
    <source>
        <dbReference type="Proteomes" id="UP000784294"/>
    </source>
</evidence>
<dbReference type="PANTHER" id="PTHR23167:SF46">
    <property type="entry name" value="EPS15 HOMOLOGY DOMAIN CONTAINING PROTEIN-BINDING PROTEIN 1, ISOFORM F"/>
    <property type="match status" value="1"/>
</dbReference>
<feature type="region of interest" description="Disordered" evidence="1">
    <location>
        <begin position="1"/>
        <end position="40"/>
    </location>
</feature>
<dbReference type="PROSITE" id="PS50021">
    <property type="entry name" value="CH"/>
    <property type="match status" value="1"/>
</dbReference>
<feature type="compositionally biased region" description="Polar residues" evidence="1">
    <location>
        <begin position="1"/>
        <end position="15"/>
    </location>
</feature>
<gene>
    <name evidence="3" type="ORF">PXEA_LOCUS35224</name>
</gene>
<dbReference type="AlphaFoldDB" id="A0A3S5AP67"/>
<feature type="compositionally biased region" description="Low complexity" evidence="1">
    <location>
        <begin position="27"/>
        <end position="40"/>
    </location>
</feature>
<dbReference type="Pfam" id="PF00307">
    <property type="entry name" value="CH"/>
    <property type="match status" value="1"/>
</dbReference>
<protein>
    <recommendedName>
        <fullName evidence="2">Calponin-homology (CH) domain-containing protein</fullName>
    </recommendedName>
</protein>
<proteinExistence type="predicted"/>
<accession>A0A3S5AP67</accession>
<reference evidence="3" key="1">
    <citation type="submission" date="2018-11" db="EMBL/GenBank/DDBJ databases">
        <authorList>
            <consortium name="Pathogen Informatics"/>
        </authorList>
    </citation>
    <scope>NUCLEOTIDE SEQUENCE</scope>
</reference>
<dbReference type="InterPro" id="IPR050540">
    <property type="entry name" value="F-actin_Monoox_Mical"/>
</dbReference>
<dbReference type="InterPro" id="IPR001715">
    <property type="entry name" value="CH_dom"/>
</dbReference>
<comment type="caution">
    <text evidence="3">The sequence shown here is derived from an EMBL/GenBank/DDBJ whole genome shotgun (WGS) entry which is preliminary data.</text>
</comment>
<dbReference type="OrthoDB" id="10017054at2759"/>
<dbReference type="PANTHER" id="PTHR23167">
    <property type="entry name" value="CALPONIN HOMOLOGY DOMAIN-CONTAINING PROTEIN DDB_G0272472-RELATED"/>
    <property type="match status" value="1"/>
</dbReference>
<evidence type="ECO:0000259" key="2">
    <source>
        <dbReference type="PROSITE" id="PS50021"/>
    </source>
</evidence>
<evidence type="ECO:0000313" key="3">
    <source>
        <dbReference type="EMBL" id="VEL41784.1"/>
    </source>
</evidence>
<sequence>MGPEQQYQQSDTQLDGISGAGDSGIPSAGSGLSKSASSASIGPSTSISTSAAAAAALQASVSTSGPVSSTAANGGANVVGQTPVSRLFRADPLADLVRQMQAGSKRNALLRWCQARVAGYTGVEVTNFSSSWNTGLALCALLHTYLPHRVPWTELVTPSGHPIKYTAYL</sequence>
<organism evidence="3 4">
    <name type="scientific">Protopolystoma xenopodis</name>
    <dbReference type="NCBI Taxonomy" id="117903"/>
    <lineage>
        <taxon>Eukaryota</taxon>
        <taxon>Metazoa</taxon>
        <taxon>Spiralia</taxon>
        <taxon>Lophotrochozoa</taxon>
        <taxon>Platyhelminthes</taxon>
        <taxon>Monogenea</taxon>
        <taxon>Polyopisthocotylea</taxon>
        <taxon>Polystomatidea</taxon>
        <taxon>Polystomatidae</taxon>
        <taxon>Protopolystoma</taxon>
    </lineage>
</organism>
<feature type="domain" description="Calponin-homology (CH)" evidence="2">
    <location>
        <begin position="103"/>
        <end position="169"/>
    </location>
</feature>
<evidence type="ECO:0000256" key="1">
    <source>
        <dbReference type="SAM" id="MobiDB-lite"/>
    </source>
</evidence>
<dbReference type="SUPFAM" id="SSF47576">
    <property type="entry name" value="Calponin-homology domain, CH-domain"/>
    <property type="match status" value="1"/>
</dbReference>
<keyword evidence="4" id="KW-1185">Reference proteome</keyword>